<dbReference type="PANTHER" id="PTHR43196">
    <property type="entry name" value="SULFATE ADENYLYLTRANSFERASE SUBUNIT 2"/>
    <property type="match status" value="1"/>
</dbReference>
<dbReference type="InterPro" id="IPR017598">
    <property type="entry name" value="SulphurTrfase_DndC"/>
</dbReference>
<protein>
    <recommendedName>
        <fullName evidence="2">Phosphoadenosine phosphosulphate reductase domain-containing protein</fullName>
    </recommendedName>
</protein>
<dbReference type="AlphaFoldDB" id="A0A5B9QJN9"/>
<dbReference type="SUPFAM" id="SSF52402">
    <property type="entry name" value="Adenine nucleotide alpha hydrolases-like"/>
    <property type="match status" value="1"/>
</dbReference>
<evidence type="ECO:0000259" key="2">
    <source>
        <dbReference type="Pfam" id="PF01507"/>
    </source>
</evidence>
<feature type="region of interest" description="Disordered" evidence="1">
    <location>
        <begin position="510"/>
        <end position="529"/>
    </location>
</feature>
<feature type="domain" description="Phosphoadenosine phosphosulphate reductase" evidence="2">
    <location>
        <begin position="41"/>
        <end position="228"/>
    </location>
</feature>
<dbReference type="RefSeq" id="WP_068138741.1">
    <property type="nucleotide sequence ID" value="NZ_CP042914.1"/>
</dbReference>
<dbReference type="InterPro" id="IPR014729">
    <property type="entry name" value="Rossmann-like_a/b/a_fold"/>
</dbReference>
<dbReference type="OrthoDB" id="9774475at2"/>
<evidence type="ECO:0000256" key="1">
    <source>
        <dbReference type="SAM" id="MobiDB-lite"/>
    </source>
</evidence>
<dbReference type="REBASE" id="372781">
    <property type="entry name" value="M.RulUC8DndCP"/>
</dbReference>
<dbReference type="EMBL" id="CP042914">
    <property type="protein sequence ID" value="QEG39337.1"/>
    <property type="molecule type" value="Genomic_DNA"/>
</dbReference>
<dbReference type="Gene3D" id="3.40.50.620">
    <property type="entry name" value="HUPs"/>
    <property type="match status" value="1"/>
</dbReference>
<gene>
    <name evidence="3" type="ORF">UC8_13020</name>
</gene>
<feature type="compositionally biased region" description="Basic and acidic residues" evidence="1">
    <location>
        <begin position="510"/>
        <end position="521"/>
    </location>
</feature>
<proteinExistence type="predicted"/>
<evidence type="ECO:0000313" key="3">
    <source>
        <dbReference type="EMBL" id="QEG39337.1"/>
    </source>
</evidence>
<name>A0A5B9QJN9_9BACT</name>
<reference evidence="3 4" key="1">
    <citation type="submission" date="2019-08" db="EMBL/GenBank/DDBJ databases">
        <title>Deep-cultivation of Planctomycetes and their phenomic and genomic characterization uncovers novel biology.</title>
        <authorList>
            <person name="Wiegand S."/>
            <person name="Jogler M."/>
            <person name="Boedeker C."/>
            <person name="Pinto D."/>
            <person name="Vollmers J."/>
            <person name="Rivas-Marin E."/>
            <person name="Kohn T."/>
            <person name="Peeters S.H."/>
            <person name="Heuer A."/>
            <person name="Rast P."/>
            <person name="Oberbeckmann S."/>
            <person name="Bunk B."/>
            <person name="Jeske O."/>
            <person name="Meyerdierks A."/>
            <person name="Storesund J.E."/>
            <person name="Kallscheuer N."/>
            <person name="Luecker S."/>
            <person name="Lage O.M."/>
            <person name="Pohl T."/>
            <person name="Merkel B.J."/>
            <person name="Hornburger P."/>
            <person name="Mueller R.-W."/>
            <person name="Bruemmer F."/>
            <person name="Labrenz M."/>
            <person name="Spormann A.M."/>
            <person name="Op den Camp H."/>
            <person name="Overmann J."/>
            <person name="Amann R."/>
            <person name="Jetten M.S.M."/>
            <person name="Mascher T."/>
            <person name="Medema M.H."/>
            <person name="Devos D.P."/>
            <person name="Kaster A.-K."/>
            <person name="Ovreas L."/>
            <person name="Rohde M."/>
            <person name="Galperin M.Y."/>
            <person name="Jogler C."/>
        </authorList>
    </citation>
    <scope>NUCLEOTIDE SEQUENCE [LARGE SCALE GENOMIC DNA]</scope>
    <source>
        <strain evidence="3 4">UC8</strain>
    </source>
</reference>
<dbReference type="InterPro" id="IPR002500">
    <property type="entry name" value="PAPS_reduct_dom"/>
</dbReference>
<sequence>MAKTKPPKQQSAFDADGLGKTVDRICEEIRKFYLWDQIPWVIGYSGGKDSSAVLQLVWLAIKEIPPAKRKKQVHVISTDTLVEQPIVSLWVDDSHAKMRKAAAEQEIPVTPHKLSPATVDTFWVNLIGKGYPKPTNQFRWCTSRMKINPSNNFIRNVIRQNGEALLVLGTRKAESQRRARNMSKAEEQSRGAFLDERLSVNTSLPNSRVFTPIEDWTNDDVWLFLMQVKNPWGHTNKSLLGMYQGASEDNECPLVVDTSTPSCGSSRFGCWVCTVVDKDRSMEAMIKNDQEKEWMAPLLELRNELACIEEGIGPAERKKIGKKRRDKLSDDDLRKIERSRRDYRRIDGRVMLFKDATIPGPYTKAFREHWVRRVLEVQKQIQEIGPKEVAKLELISMAELQEIRRIWLDEKHEFDDSLPTIYQEVMGDEFPIPPADDKLLGAEDWEILADVCDGDERMFRLQADLLDVERQFRGMTRRAGVYDELADRLKAGQFADEEEAIRLKREEKRRLDEAQGKKDETGQTPQLELFGEDDITEEIII</sequence>
<dbReference type="Proteomes" id="UP000325286">
    <property type="component" value="Chromosome"/>
</dbReference>
<dbReference type="KEGG" id="rul:UC8_13020"/>
<dbReference type="NCBIfam" id="NF005316">
    <property type="entry name" value="PRK06850.1"/>
    <property type="match status" value="1"/>
</dbReference>
<keyword evidence="4" id="KW-1185">Reference proteome</keyword>
<dbReference type="NCBIfam" id="TIGR03183">
    <property type="entry name" value="DNA_S_dndC"/>
    <property type="match status" value="1"/>
</dbReference>
<dbReference type="InterPro" id="IPR050128">
    <property type="entry name" value="Sulfate_adenylyltrnsfr_sub2"/>
</dbReference>
<dbReference type="GO" id="GO:0003824">
    <property type="term" value="F:catalytic activity"/>
    <property type="evidence" value="ECO:0007669"/>
    <property type="project" value="InterPro"/>
</dbReference>
<accession>A0A5B9QJN9</accession>
<dbReference type="PANTHER" id="PTHR43196:SF2">
    <property type="entry name" value="PHOSPHOADENOSINE PHOSPHOSULFATE REDUCTASE"/>
    <property type="match status" value="1"/>
</dbReference>
<organism evidence="3 4">
    <name type="scientific">Roseimaritima ulvae</name>
    <dbReference type="NCBI Taxonomy" id="980254"/>
    <lineage>
        <taxon>Bacteria</taxon>
        <taxon>Pseudomonadati</taxon>
        <taxon>Planctomycetota</taxon>
        <taxon>Planctomycetia</taxon>
        <taxon>Pirellulales</taxon>
        <taxon>Pirellulaceae</taxon>
        <taxon>Roseimaritima</taxon>
    </lineage>
</organism>
<evidence type="ECO:0000313" key="4">
    <source>
        <dbReference type="Proteomes" id="UP000325286"/>
    </source>
</evidence>
<dbReference type="Pfam" id="PF01507">
    <property type="entry name" value="PAPS_reduct"/>
    <property type="match status" value="1"/>
</dbReference>